<dbReference type="SMART" id="SM00744">
    <property type="entry name" value="RINGv"/>
    <property type="match status" value="1"/>
</dbReference>
<evidence type="ECO:0000313" key="16">
    <source>
        <dbReference type="EMBL" id="KIV83475.1"/>
    </source>
</evidence>
<sequence length="1535" mass="169843">MMSINTHEGRPSALRRDKARTNPQYEDGQDYCRICRGEGSPEQPLYYPCKCSGSIKFVHQECLMEWLSHSQKKYCELCKTSFRFTKLYDRSMPATLPFPLFIRQLARHGFKSLARWIRYTIVALIWVCCLPWCIRQVWRGMIWFADGTWEEMESQLATDTLANGTSIASMPLQTFAANFTMPEYLERIKLVFPPMQLSLADIARAFLSQGLIGRLLQLILSLFMPLASPNSEEASPANTTSTVQTSNRPPSLLSDVHFFGTISKSPAINGTIIDIVEGQLICVFLVTAFILVFLIREWVINQQPNLNMPDPDLADFAAPEPQAQGPEQPANLPMDADRPTGDDSQDIVPHQDANPRLRRAISDNNILHVSANGLERADLPVRSQSLEDDRSSTSGLDNDEHALGETTALHHQSLSNSILVERAFGVSSGSDAPGGERFPVYFDDSMPTDDPEFFTSEHLDRIHAASMEASSSAPANGHDRRVSLPGDVKIIGENGSEEPMPTAEDTDSEGVPIPTPESSDSDPTTTENIETPASASNAATLADQPANNGTGGLSIWGKVSKWLWNTDGLENIQILAEPRHGLIGNIHHDHDDEHIVQDPFDEAPFVPNHNRGALQPHPPVNEAPAPAEARQPNIVLGVDLNDPNAADDVEDLDGVLELLGMEGPIFGMVQNVIFSLFLITVTLTASVWCPYIWGKIALLFMHNPAMVMKAPLFVLSTGADVVVDVVLFVTGLAGFILNQPLKIVKAIISPVVPAVPRLLDTAFLEGLTLDLSQKSGARIEKTMSGALLNLRPDLPVFSMLSHHALLTFKANIRDNLRWTASAAFGAWDFLSKEPPSLKVILGLVAGFVKTSSQWPAAAAQLFRSIIEAVRKLPDDLTLTPSNPHVSIQVDKSLIEWSIEDRVITIVIGYAFFAATSILCLELAHLVMGLRDNEKVEGYLADCLRQAGGVMKVVVIIGIEMLVFPLYCGLLLDLALLPLFANATVAGRIAFIARAPFTGIFIHWFIGTCYMFHFALFVSICRKIMRAGVLYFIRDPDDPTFHPVRDVLERPVPAQLGKIAFSALVYGGLVIVCLGGVVWSLSCVDGILPIQWATPEPRLAFPVDIVFYNFMLPFVLRKAEPSKKISAMYNWWFRGCAGSLRLTDFLFGEKVEEETYSIPHRVWSVLTGKAPGSEKQKDGTYVRAPASDSVRIPKGHQVFLEVNEEDERVDGLPDPYFGNHGKKDPRFTKVYLPPNFGARITTFVLLLWLFAASTGVSFTIGPLLVGRKVIQLLSQSTLPPNDLYAFTIGIHISAALGYIIAYARPASGYLRSKIPEWFGSQFIASMRYFLGLAYLGTFTAIVLPLLLSMITELYIHIPLITYLEMGYEKPTSNEPPTAIDRAATIYVLQSWTIGLLYLRLLLRLFMHHAGSTSQVTTALRAITRNGILKPDVPLASRAFVLPTTVVCGALLVVPLVYAKAIILVTHIHDHEAQMRLYRLAYPGVLCLLVTWFGFLELQRQVATWRVKVRDEVYLIGERLHNFQESRPSRSGKERAG</sequence>
<keyword evidence="7" id="KW-0479">Metal-binding</keyword>
<evidence type="ECO:0000256" key="8">
    <source>
        <dbReference type="ARBA" id="ARBA00022771"/>
    </source>
</evidence>
<evidence type="ECO:0000256" key="12">
    <source>
        <dbReference type="ARBA" id="ARBA00023136"/>
    </source>
</evidence>
<evidence type="ECO:0000256" key="13">
    <source>
        <dbReference type="SAM" id="MobiDB-lite"/>
    </source>
</evidence>
<keyword evidence="8" id="KW-0863">Zinc-finger</keyword>
<comment type="subcellular location">
    <subcellularLocation>
        <location evidence="2">Membrane</location>
        <topology evidence="2">Multi-pass membrane protein</topology>
    </subcellularLocation>
</comment>
<feature type="compositionally biased region" description="Basic and acidic residues" evidence="13">
    <location>
        <begin position="378"/>
        <end position="391"/>
    </location>
</feature>
<feature type="transmembrane region" description="Helical" evidence="14">
    <location>
        <begin position="278"/>
        <end position="299"/>
    </location>
</feature>
<feature type="compositionally biased region" description="Basic and acidic residues" evidence="13">
    <location>
        <begin position="7"/>
        <end position="20"/>
    </location>
</feature>
<evidence type="ECO:0000256" key="3">
    <source>
        <dbReference type="ARBA" id="ARBA00004906"/>
    </source>
</evidence>
<dbReference type="PROSITE" id="PS51292">
    <property type="entry name" value="ZF_RING_CH"/>
    <property type="match status" value="1"/>
</dbReference>
<feature type="compositionally biased region" description="Low complexity" evidence="13">
    <location>
        <begin position="516"/>
        <end position="527"/>
    </location>
</feature>
<feature type="transmembrane region" description="Helical" evidence="14">
    <location>
        <begin position="1478"/>
        <end position="1496"/>
    </location>
</feature>
<dbReference type="STRING" id="1016849.A0A0D1W409"/>
<feature type="compositionally biased region" description="Low complexity" evidence="13">
    <location>
        <begin position="317"/>
        <end position="330"/>
    </location>
</feature>
<evidence type="ECO:0000256" key="11">
    <source>
        <dbReference type="ARBA" id="ARBA00022989"/>
    </source>
</evidence>
<dbReference type="InterPro" id="IPR056521">
    <property type="entry name" value="MARCHF6-like_C"/>
</dbReference>
<dbReference type="Pfam" id="PF12906">
    <property type="entry name" value="RINGv"/>
    <property type="match status" value="1"/>
</dbReference>
<dbReference type="GO" id="GO:0036503">
    <property type="term" value="P:ERAD pathway"/>
    <property type="evidence" value="ECO:0007669"/>
    <property type="project" value="TreeGrafter"/>
</dbReference>
<evidence type="ECO:0000256" key="7">
    <source>
        <dbReference type="ARBA" id="ARBA00022723"/>
    </source>
</evidence>
<name>A0A0D1W409_9EURO</name>
<feature type="region of interest" description="Disordered" evidence="13">
    <location>
        <begin position="311"/>
        <end position="361"/>
    </location>
</feature>
<dbReference type="CDD" id="cd16702">
    <property type="entry name" value="RING_CH-C4HC3_MARCH6"/>
    <property type="match status" value="1"/>
</dbReference>
<evidence type="ECO:0000256" key="5">
    <source>
        <dbReference type="ARBA" id="ARBA00022679"/>
    </source>
</evidence>
<gene>
    <name evidence="16" type="ORF">PV11_05496</name>
</gene>
<keyword evidence="5" id="KW-0808">Transferase</keyword>
<dbReference type="SUPFAM" id="SSF57850">
    <property type="entry name" value="RING/U-box"/>
    <property type="match status" value="1"/>
</dbReference>
<dbReference type="HOGENOM" id="CLU_001266_1_0_1"/>
<dbReference type="EMBL" id="KN846952">
    <property type="protein sequence ID" value="KIV83475.1"/>
    <property type="molecule type" value="Genomic_DNA"/>
</dbReference>
<keyword evidence="10" id="KW-0862">Zinc</keyword>
<evidence type="ECO:0000256" key="6">
    <source>
        <dbReference type="ARBA" id="ARBA00022692"/>
    </source>
</evidence>
<evidence type="ECO:0000259" key="15">
    <source>
        <dbReference type="PROSITE" id="PS51292"/>
    </source>
</evidence>
<evidence type="ECO:0000256" key="2">
    <source>
        <dbReference type="ARBA" id="ARBA00004141"/>
    </source>
</evidence>
<accession>A0A0D1W409</accession>
<evidence type="ECO:0000256" key="14">
    <source>
        <dbReference type="SAM" id="Phobius"/>
    </source>
</evidence>
<dbReference type="EC" id="2.3.2.27" evidence="4"/>
<evidence type="ECO:0000256" key="9">
    <source>
        <dbReference type="ARBA" id="ARBA00022786"/>
    </source>
</evidence>
<dbReference type="Gene3D" id="3.30.40.10">
    <property type="entry name" value="Zinc/RING finger domain, C3HC4 (zinc finger)"/>
    <property type="match status" value="1"/>
</dbReference>
<protein>
    <recommendedName>
        <fullName evidence="4">RING-type E3 ubiquitin transferase</fullName>
        <ecNumber evidence="4">2.3.2.27</ecNumber>
    </recommendedName>
</protein>
<reference evidence="16 17" key="1">
    <citation type="submission" date="2015-01" db="EMBL/GenBank/DDBJ databases">
        <title>The Genome Sequence of Exophiala sideris CBS121828.</title>
        <authorList>
            <consortium name="The Broad Institute Genomics Platform"/>
            <person name="Cuomo C."/>
            <person name="de Hoog S."/>
            <person name="Gorbushina A."/>
            <person name="Stielow B."/>
            <person name="Teixiera M."/>
            <person name="Abouelleil A."/>
            <person name="Chapman S.B."/>
            <person name="Priest M."/>
            <person name="Young S.K."/>
            <person name="Wortman J."/>
            <person name="Nusbaum C."/>
            <person name="Birren B."/>
        </authorList>
    </citation>
    <scope>NUCLEOTIDE SEQUENCE [LARGE SCALE GENOMIC DNA]</scope>
    <source>
        <strain evidence="16 17">CBS 121828</strain>
    </source>
</reference>
<feature type="transmembrane region" description="Helical" evidence="14">
    <location>
        <begin position="713"/>
        <end position="737"/>
    </location>
</feature>
<comment type="pathway">
    <text evidence="3">Protein modification; protein ubiquitination.</text>
</comment>
<dbReference type="OrthoDB" id="1108038at2759"/>
<dbReference type="PANTHER" id="PTHR13145:SF0">
    <property type="entry name" value="E3 UBIQUITIN-PROTEIN LIGASE MARCHF6"/>
    <property type="match status" value="1"/>
</dbReference>
<evidence type="ECO:0000256" key="1">
    <source>
        <dbReference type="ARBA" id="ARBA00000900"/>
    </source>
</evidence>
<dbReference type="GO" id="GO:0005789">
    <property type="term" value="C:endoplasmic reticulum membrane"/>
    <property type="evidence" value="ECO:0007669"/>
    <property type="project" value="TreeGrafter"/>
</dbReference>
<dbReference type="GO" id="GO:0061630">
    <property type="term" value="F:ubiquitin protein ligase activity"/>
    <property type="evidence" value="ECO:0007669"/>
    <property type="project" value="UniProtKB-EC"/>
</dbReference>
<dbReference type="InterPro" id="IPR013083">
    <property type="entry name" value="Znf_RING/FYVE/PHD"/>
</dbReference>
<feature type="region of interest" description="Disordered" evidence="13">
    <location>
        <begin position="1"/>
        <end position="20"/>
    </location>
</feature>
<feature type="transmembrane region" description="Helical" evidence="14">
    <location>
        <begin position="672"/>
        <end position="693"/>
    </location>
</feature>
<dbReference type="FunFam" id="3.30.40.10:FF:000287">
    <property type="entry name" value="RING finger membrane protein"/>
    <property type="match status" value="1"/>
</dbReference>
<keyword evidence="11 14" id="KW-1133">Transmembrane helix</keyword>
<feature type="transmembrane region" description="Helical" evidence="14">
    <location>
        <begin position="1235"/>
        <end position="1262"/>
    </location>
</feature>
<feature type="transmembrane region" description="Helical" evidence="14">
    <location>
        <begin position="1000"/>
        <end position="1020"/>
    </location>
</feature>
<feature type="transmembrane region" description="Helical" evidence="14">
    <location>
        <begin position="1098"/>
        <end position="1115"/>
    </location>
</feature>
<feature type="compositionally biased region" description="Polar residues" evidence="13">
    <location>
        <begin position="528"/>
        <end position="539"/>
    </location>
</feature>
<dbReference type="GO" id="GO:0008270">
    <property type="term" value="F:zinc ion binding"/>
    <property type="evidence" value="ECO:0007669"/>
    <property type="project" value="UniProtKB-KW"/>
</dbReference>
<comment type="catalytic activity">
    <reaction evidence="1">
        <text>S-ubiquitinyl-[E2 ubiquitin-conjugating enzyme]-L-cysteine + [acceptor protein]-L-lysine = [E2 ubiquitin-conjugating enzyme]-L-cysteine + N(6)-ubiquitinyl-[acceptor protein]-L-lysine.</text>
        <dbReference type="EC" id="2.3.2.27"/>
    </reaction>
</comment>
<feature type="transmembrane region" description="Helical" evidence="14">
    <location>
        <begin position="1282"/>
        <end position="1302"/>
    </location>
</feature>
<feature type="transmembrane region" description="Helical" evidence="14">
    <location>
        <begin position="946"/>
        <end position="966"/>
    </location>
</feature>
<organism evidence="16 17">
    <name type="scientific">Exophiala sideris</name>
    <dbReference type="NCBI Taxonomy" id="1016849"/>
    <lineage>
        <taxon>Eukaryota</taxon>
        <taxon>Fungi</taxon>
        <taxon>Dikarya</taxon>
        <taxon>Ascomycota</taxon>
        <taxon>Pezizomycotina</taxon>
        <taxon>Eurotiomycetes</taxon>
        <taxon>Chaetothyriomycetidae</taxon>
        <taxon>Chaetothyriales</taxon>
        <taxon>Herpotrichiellaceae</taxon>
        <taxon>Exophiala</taxon>
    </lineage>
</organism>
<feature type="transmembrane region" description="Helical" evidence="14">
    <location>
        <begin position="116"/>
        <end position="134"/>
    </location>
</feature>
<evidence type="ECO:0000256" key="4">
    <source>
        <dbReference type="ARBA" id="ARBA00012483"/>
    </source>
</evidence>
<evidence type="ECO:0000256" key="10">
    <source>
        <dbReference type="ARBA" id="ARBA00022833"/>
    </source>
</evidence>
<keyword evidence="12 14" id="KW-0472">Membrane</keyword>
<feature type="region of interest" description="Disordered" evidence="13">
    <location>
        <begin position="489"/>
        <end position="547"/>
    </location>
</feature>
<proteinExistence type="predicted"/>
<evidence type="ECO:0000313" key="17">
    <source>
        <dbReference type="Proteomes" id="UP000053599"/>
    </source>
</evidence>
<feature type="region of interest" description="Disordered" evidence="13">
    <location>
        <begin position="378"/>
        <end position="400"/>
    </location>
</feature>
<dbReference type="InterPro" id="IPR011016">
    <property type="entry name" value="Znf_RING-CH"/>
</dbReference>
<feature type="transmembrane region" description="Helical" evidence="14">
    <location>
        <begin position="1438"/>
        <end position="1466"/>
    </location>
</feature>
<dbReference type="Proteomes" id="UP000053599">
    <property type="component" value="Unassembled WGS sequence"/>
</dbReference>
<feature type="transmembrane region" description="Helical" evidence="14">
    <location>
        <begin position="1058"/>
        <end position="1078"/>
    </location>
</feature>
<keyword evidence="9" id="KW-0833">Ubl conjugation pathway</keyword>
<dbReference type="PANTHER" id="PTHR13145">
    <property type="entry name" value="SSM4 PROTEIN"/>
    <property type="match status" value="1"/>
</dbReference>
<feature type="domain" description="RING-CH-type" evidence="15">
    <location>
        <begin position="24"/>
        <end position="85"/>
    </location>
</feature>
<feature type="transmembrane region" description="Helical" evidence="14">
    <location>
        <begin position="1331"/>
        <end position="1362"/>
    </location>
</feature>
<dbReference type="Pfam" id="PF23113">
    <property type="entry name" value="MARCHF6_C"/>
    <property type="match status" value="1"/>
</dbReference>
<feature type="transmembrane region" description="Helical" evidence="14">
    <location>
        <begin position="1382"/>
        <end position="1401"/>
    </location>
</feature>
<keyword evidence="6 14" id="KW-0812">Transmembrane</keyword>